<dbReference type="InterPro" id="IPR001791">
    <property type="entry name" value="Laminin_G"/>
</dbReference>
<keyword evidence="1" id="KW-0677">Repeat</keyword>
<evidence type="ECO:0000259" key="3">
    <source>
        <dbReference type="SMART" id="SM00282"/>
    </source>
</evidence>
<feature type="domain" description="Laminin G" evidence="3">
    <location>
        <begin position="1584"/>
        <end position="1724"/>
    </location>
</feature>
<feature type="compositionally biased region" description="Polar residues" evidence="2">
    <location>
        <begin position="3094"/>
        <end position="3110"/>
    </location>
</feature>
<dbReference type="Gene3D" id="2.60.120.200">
    <property type="match status" value="3"/>
</dbReference>
<feature type="region of interest" description="Disordered" evidence="2">
    <location>
        <begin position="2495"/>
        <end position="2535"/>
    </location>
</feature>
<feature type="compositionally biased region" description="Polar residues" evidence="2">
    <location>
        <begin position="2231"/>
        <end position="2240"/>
    </location>
</feature>
<feature type="domain" description="Laminin G" evidence="3">
    <location>
        <begin position="1063"/>
        <end position="1202"/>
    </location>
</feature>
<feature type="domain" description="Laminin G" evidence="3">
    <location>
        <begin position="1345"/>
        <end position="1485"/>
    </location>
</feature>
<feature type="compositionally biased region" description="Basic and acidic residues" evidence="2">
    <location>
        <begin position="3192"/>
        <end position="3203"/>
    </location>
</feature>
<feature type="region of interest" description="Disordered" evidence="2">
    <location>
        <begin position="3043"/>
        <end position="3066"/>
    </location>
</feature>
<dbReference type="InterPro" id="IPR006530">
    <property type="entry name" value="YD"/>
</dbReference>
<dbReference type="Pfam" id="PF25023">
    <property type="entry name" value="TEN_YD-shell"/>
    <property type="match status" value="1"/>
</dbReference>
<dbReference type="InterPro" id="IPR013783">
    <property type="entry name" value="Ig-like_fold"/>
</dbReference>
<dbReference type="InterPro" id="IPR013320">
    <property type="entry name" value="ConA-like_dom_sf"/>
</dbReference>
<dbReference type="SUPFAM" id="SSF49899">
    <property type="entry name" value="Concanavalin A-like lectins/glucanases"/>
    <property type="match status" value="3"/>
</dbReference>
<feature type="compositionally biased region" description="Low complexity" evidence="2">
    <location>
        <begin position="3223"/>
        <end position="3253"/>
    </location>
</feature>
<dbReference type="InterPro" id="IPR031325">
    <property type="entry name" value="RHS_repeat"/>
</dbReference>
<dbReference type="Pfam" id="PF05593">
    <property type="entry name" value="RHS_repeat"/>
    <property type="match status" value="7"/>
</dbReference>
<feature type="region of interest" description="Disordered" evidence="2">
    <location>
        <begin position="3091"/>
        <end position="3118"/>
    </location>
</feature>
<feature type="compositionally biased region" description="Polar residues" evidence="2">
    <location>
        <begin position="3043"/>
        <end position="3059"/>
    </location>
</feature>
<evidence type="ECO:0000256" key="2">
    <source>
        <dbReference type="SAM" id="MobiDB-lite"/>
    </source>
</evidence>
<accession>A0AAU1ZVD4</accession>
<feature type="compositionally biased region" description="Polar residues" evidence="2">
    <location>
        <begin position="3181"/>
        <end position="3191"/>
    </location>
</feature>
<dbReference type="NCBIfam" id="NF033679">
    <property type="entry name" value="DNRLRE_dom"/>
    <property type="match status" value="1"/>
</dbReference>
<feature type="compositionally biased region" description="Polar residues" evidence="2">
    <location>
        <begin position="2507"/>
        <end position="2518"/>
    </location>
</feature>
<name>A0AAU1ZVD4_9ACTN</name>
<dbReference type="InterPro" id="IPR045351">
    <property type="entry name" value="DUF6531"/>
</dbReference>
<dbReference type="Pfam" id="PF13385">
    <property type="entry name" value="Laminin_G_3"/>
    <property type="match status" value="3"/>
</dbReference>
<evidence type="ECO:0000256" key="1">
    <source>
        <dbReference type="ARBA" id="ARBA00022737"/>
    </source>
</evidence>
<feature type="compositionally biased region" description="Low complexity" evidence="2">
    <location>
        <begin position="3204"/>
        <end position="3215"/>
    </location>
</feature>
<reference evidence="4" key="1">
    <citation type="submission" date="2022-10" db="EMBL/GenBank/DDBJ databases">
        <title>The complete genomes of actinobacterial strains from the NBC collection.</title>
        <authorList>
            <person name="Joergensen T.S."/>
            <person name="Alvarez Arevalo M."/>
            <person name="Sterndorff E.B."/>
            <person name="Faurdal D."/>
            <person name="Vuksanovic O."/>
            <person name="Mourched A.-S."/>
            <person name="Charusanti P."/>
            <person name="Shaw S."/>
            <person name="Blin K."/>
            <person name="Weber T."/>
        </authorList>
    </citation>
    <scope>NUCLEOTIDE SEQUENCE</scope>
    <source>
        <strain evidence="4">NBC_00093</strain>
    </source>
</reference>
<dbReference type="Gene3D" id="2.60.40.10">
    <property type="entry name" value="Immunoglobulins"/>
    <property type="match status" value="1"/>
</dbReference>
<sequence>MAAVMAGMGMAEGAAVAVPWAQRELSSGERPEQRWGTAAGRSHEAAADATDAAAGGGRSGHVSGKGELALDTGFPVQPLIAAAPSIESDSADPVVVPEVPQVKGFDPKTSREVAGERTAQGRTYRNADGTFTTQYYDEPVNFRDERGSWRTIDTSLAQPEGTRTMSVAAPLWETTSTEVTIGFAGHADADPVAQLDLGEHGSVGFAVSSAAHTAGQVDGSTITYPDVRASSDIEFLAGNASVKETLLLKGPEAPTEWSFPLATTGLTARLDDAGAVVFDDGAGAERARIPQGWMEDSRLAENADEGVISTGVVYSLAEESGRQVLKVSLDQEWLHDPARVFPVRVDPSVAGVSATSGTYVEAPYNTNFSTDTVLKAGTYDAGSHKAASFLRFSGLETTLKNDWVLSAKLNLYNSWSQSCKARPVTVHQIKSNWSESTTTKYPGPSTGSALTSKSFAHGWKPEGTENWSCDPAWEGISLGAAGRKLVDDWTHGRQKNYGLAVKASTTDSKGWKQFGSDDYPNGKPRLDVTWTKYGATYKLGGWVQPVTATQEGIFKVTLTNRGEESWTPTNNYQLRYDLYDADGTNITDTSTNSVWTTMPSTISPGETVTVDARIAKLTPGTYTLAWTMDDRGTGSFAGSGVPGVAMKFDAVNIPPVLMAESPASGVVQNTLTPTLWASGKDSDRYPDAALTYIFEVCEVKGSNVRANCRAGTAQTSKSWAVPSGWLSWGKRYAWYVRVGDGEATSALPRPAHFSTAVPQPGITSHLATADEGRPFGSQAGNYTTAATDAAVSTVGPELSVTRTYNSLDPRTDSVFGAGWSTAWDMRITPDQGSWLSSGDLVVTLQSGQTVRFGRNADGTYAAPSGGFATLKSVTAGGWTLTDKSATTYTFDSTGRLTKIADGAGRAQILTYTSGKLTTAKDALSGRTLTFAWTGGHVTQVTTGTVDAATGALTWTYTYSGDRLTRVCPPDSATACTTYDYTDGSLYRSTVLDDNPVSYWRFGEADGAAARSEAPSRSGLNNAEYSDATLGAEGALAGTPDTAASFDGVDGNVILPDNTVHASSFLTVELWFRTAGPGVLFSYEDERIEDGKPTWWTPALYVGTDGKLRGQFWREGGKGPITSTSAVNDNTWHHVVLSGAGTNQALFLDGTRIGTLAGAIDHTEQVYTYVGAGYTGGGWPSLDTTDTFGHFTGSIDEVAVYDRPLAEPAVAAHYAARQTKGRLTQATLPSGRVDARITYDSGTDRVDHLTDANGGTWQVSAPDYASGSAGYAQVVQASGPANYWRLGDRSGAAAASALTDGADGSYSDGVSLAATGVFSAGDDTAVDFDGAGGYAEVPDDALHDATNVAVELWFRTAKAGVLVGDQSVAVDSEDGVAGSWTPVLYVGADGKLHGKFYVNSSVTATSLASTATVTDGDWHHAVVSASGSTQTLYLDGVKQGTLAGAVNHQANSRTYIGAGFAKNWPSAPADVSHFTGQIDEVAVYQHPLDAATVSAHFRARTDMVTGDAAHYRGATGADAPGGYWRLDETTGSTARSSVTVNSGNGTYTNATLGTTGAFGAGQGSAVTLAGGGYAEVPGGIMRASTDLAAEMWFKTDRAGVLIGDQSTSIAGATAASGSWTPVLYVGADGKLHGKFYVNSSVTATPLASTATVTDNQWHHAVVSASGTTQTLYLDGVSVGTLTGAVSHQSNSRTYIGAGFAKNWPSAPADVSHFTGQIDEVAIYPHPLTEDQVAAHYSAAAFADTSALTSTVTVTDPAGAVTSKMYDALHGMRTVSATDAEGGVSTFAYDTGGYLHTATDPAGHVSITGHDKRGNTVSVTTCRDADSCWTSFTDYHLNTANELDPRNDKPTAVRDARSTSVKDDRFKTAMAYTALGLPDSTTLADGRKSTTTYTTGTETAVGGGTAPAGLVATETTPGGAVTTYAYFAGGDLARSTAPSGLVTEYTYDGLGRKTAEKQTSDTFPAGVTTSYVYDKRSRIITETGAAVRNEITDTTHTATITRGYDEDGNLLTESTSDTTGGDPQRTTAYHYDELGLNDSVTDAEQNTTRYEHDALGRVNATTDAEGTRLTYRYTPSGRHAETVLKDWTGDPSGTTRDLVVVSNAYDPAGRLASTTDALGATTAYTYFDDGLAATTTARQVTQADGSRHDIVLEANEYDGAGHLTKQVTGGGAATETYTVDALGRTTNSVLDPGGLARVTTYAYDGDDRIKEQSESITADKKLTTTSAYDSAGNVTSQSVTDGTTTHTTTHTYDDRGLPLTSVSPRGNVVGADPAGFTTAYRYDALGRPVQETVPAVTAEENGATGGTVSPVTLIGYNAFGEATETKDARGKVTRAEVDRLGRTVAVTLPDYTPPGVAGTLTATTRTAYTPLGLPRTVTDPLGRVTRYGYDQFGQVTSQRDPVADAAAATTAETDPDLLASASTDGGGVTRYTWAPTGLQLSATDPTGARTEATYDELGRQLTATTVERFPSTTNLTSSYTWDDAGNQTASRTPAGRITSAVHNPAGEPTSVTDPAGTTSYAYDGLGRRVETTDATNRRTTTTYDALGNTTAATDYGTGSTALRTATAEFDADGNRTVAVSPQTGARTTYAYDAQGRLTTQTEPVSATGSITTAFGYDAAGNRTRLTDGRGNKTVYTFNSWGLPESTIEPATTAHPAAADRTWTTVYDKAGQAVTELLPGGVQRTSTYDALGRLTHETGTGAESTTTDRTLEYDLAGRLTATGTADALTYNTYTYNDRGQLLTAAGPGGAASYTYDADGNMTERRTGQSSTAYGYDSTGYVDWAWDSVTGKDIWYDFDAAGRPRLEQYASKVDGGASYTVTAKRTYTYDALGRLSGDAVTSPDGATTVASTAYGYDLDDNLTSKQTTGTAGTGQQSYGYDQAGRLTSWMKDGTTTAYEWDAAGNRTKAGSTTSTFDARNRRLTDGAKTFTYTARGTLTSVDNDTGTGTPRNLVFDAFERKVTDAGTSYTYDSLDRVQTRGSTTLTYDGGSNNLANDGTTTYNRTPEGALLSFTTGTAGTTAQLALTDRHTDLVAGLNTDATQVTGSTSYDPFGTETATNGTTPEIGYQSGWTDPTSGDVNMAARWYQPGTGAFASRDTWQLDPSPSAQANRQGYANGDPVNGTDPTGHVCACGGGNIYSARAAGSGNRRGVSGRGSDIAPKGYVSRSPSSRGRSTSVSGGSRRFNSSTRSQTRRNNTELRRLETRYSGKTRTATRTGSGSVGSSGRGCTYGCSTSTTYRNTGTTRGNGTSRGGTTRPPKPPTPQNPNRGKNPTPAPRDCQVPGVTGLLMLVS</sequence>
<feature type="compositionally biased region" description="Low complexity" evidence="2">
    <location>
        <begin position="3140"/>
        <end position="3153"/>
    </location>
</feature>
<dbReference type="CDD" id="cd00110">
    <property type="entry name" value="LamG"/>
    <property type="match status" value="3"/>
</dbReference>
<dbReference type="Pfam" id="PF20148">
    <property type="entry name" value="DUF6531"/>
    <property type="match status" value="1"/>
</dbReference>
<dbReference type="GO" id="GO:0005975">
    <property type="term" value="P:carbohydrate metabolic process"/>
    <property type="evidence" value="ECO:0007669"/>
    <property type="project" value="UniProtKB-ARBA"/>
</dbReference>
<feature type="compositionally biased region" description="Low complexity" evidence="2">
    <location>
        <begin position="3162"/>
        <end position="3180"/>
    </location>
</feature>
<protein>
    <submittedName>
        <fullName evidence="4">DNRLRE domain-containing protein</fullName>
    </submittedName>
</protein>
<proteinExistence type="predicted"/>
<dbReference type="InterPro" id="IPR056823">
    <property type="entry name" value="TEN-like_YD-shell"/>
</dbReference>
<dbReference type="PANTHER" id="PTHR32305">
    <property type="match status" value="1"/>
</dbReference>
<gene>
    <name evidence="4" type="ORF">OHA22_11400</name>
</gene>
<dbReference type="EMBL" id="CP108222">
    <property type="protein sequence ID" value="WTT16092.1"/>
    <property type="molecule type" value="Genomic_DNA"/>
</dbReference>
<dbReference type="NCBIfam" id="TIGR03696">
    <property type="entry name" value="Rhs_assc_core"/>
    <property type="match status" value="1"/>
</dbReference>
<dbReference type="Gene3D" id="2.180.10.10">
    <property type="entry name" value="RHS repeat-associated core"/>
    <property type="match status" value="3"/>
</dbReference>
<dbReference type="InterPro" id="IPR022385">
    <property type="entry name" value="Rhs_assc_core"/>
</dbReference>
<dbReference type="SMART" id="SM00282">
    <property type="entry name" value="LamG"/>
    <property type="match status" value="3"/>
</dbReference>
<feature type="region of interest" description="Disordered" evidence="2">
    <location>
        <begin position="2231"/>
        <end position="2264"/>
    </location>
</feature>
<dbReference type="PANTHER" id="PTHR32305:SF15">
    <property type="entry name" value="PROTEIN RHSA-RELATED"/>
    <property type="match status" value="1"/>
</dbReference>
<feature type="region of interest" description="Disordered" evidence="2">
    <location>
        <begin position="3140"/>
        <end position="3280"/>
    </location>
</feature>
<organism evidence="4">
    <name type="scientific">Streptomyces sp. NBC_00093</name>
    <dbReference type="NCBI Taxonomy" id="2975649"/>
    <lineage>
        <taxon>Bacteria</taxon>
        <taxon>Bacillati</taxon>
        <taxon>Actinomycetota</taxon>
        <taxon>Actinomycetes</taxon>
        <taxon>Kitasatosporales</taxon>
        <taxon>Streptomycetaceae</taxon>
        <taxon>Streptomyces</taxon>
    </lineage>
</organism>
<evidence type="ECO:0000313" key="4">
    <source>
        <dbReference type="EMBL" id="WTT16092.1"/>
    </source>
</evidence>
<feature type="region of interest" description="Disordered" evidence="2">
    <location>
        <begin position="23"/>
        <end position="66"/>
    </location>
</feature>
<dbReference type="NCBIfam" id="TIGR01643">
    <property type="entry name" value="YD_repeat_2x"/>
    <property type="match status" value="6"/>
</dbReference>
<dbReference type="InterPro" id="IPR050708">
    <property type="entry name" value="T6SS_VgrG/RHS"/>
</dbReference>